<dbReference type="GO" id="GO:0005525">
    <property type="term" value="F:GTP binding"/>
    <property type="evidence" value="ECO:0007669"/>
    <property type="project" value="UniProtKB-KW"/>
</dbReference>
<dbReference type="RefSeq" id="WP_079654216.1">
    <property type="nucleotide sequence ID" value="NZ_LT670846.1"/>
</dbReference>
<dbReference type="InterPro" id="IPR027417">
    <property type="entry name" value="P-loop_NTPase"/>
</dbReference>
<evidence type="ECO:0000256" key="1">
    <source>
        <dbReference type="ARBA" id="ARBA00005290"/>
    </source>
</evidence>
<dbReference type="STRING" id="381751.SAMN05444391_1109"/>
<dbReference type="InterPro" id="IPR052705">
    <property type="entry name" value="Gliding_Motility_GTPase"/>
</dbReference>
<dbReference type="EMBL" id="LT670846">
    <property type="protein sequence ID" value="SHK46536.1"/>
    <property type="molecule type" value="Genomic_DNA"/>
</dbReference>
<accession>A0A1M6SPF9</accession>
<dbReference type="Proteomes" id="UP000189810">
    <property type="component" value="Chromosome I"/>
</dbReference>
<evidence type="ECO:0000313" key="5">
    <source>
        <dbReference type="EMBL" id="SHK46536.1"/>
    </source>
</evidence>
<evidence type="ECO:0000256" key="2">
    <source>
        <dbReference type="ARBA" id="ARBA00022741"/>
    </source>
</evidence>
<evidence type="ECO:0000313" key="6">
    <source>
        <dbReference type="Proteomes" id="UP000189810"/>
    </source>
</evidence>
<dbReference type="PRINTS" id="PR00449">
    <property type="entry name" value="RASTRNSFRMNG"/>
</dbReference>
<evidence type="ECO:0008006" key="7">
    <source>
        <dbReference type="Google" id="ProtNLM"/>
    </source>
</evidence>
<organism evidence="5 6">
    <name type="scientific">Thermocrinis minervae</name>
    <dbReference type="NCBI Taxonomy" id="381751"/>
    <lineage>
        <taxon>Bacteria</taxon>
        <taxon>Pseudomonadati</taxon>
        <taxon>Aquificota</taxon>
        <taxon>Aquificia</taxon>
        <taxon>Aquificales</taxon>
        <taxon>Aquificaceae</taxon>
        <taxon>Thermocrinis</taxon>
    </lineage>
</organism>
<dbReference type="OrthoDB" id="4319884at2"/>
<dbReference type="Gene3D" id="3.40.50.300">
    <property type="entry name" value="P-loop containing nucleotide triphosphate hydrolases"/>
    <property type="match status" value="1"/>
</dbReference>
<dbReference type="PROSITE" id="PS51419">
    <property type="entry name" value="RAB"/>
    <property type="match status" value="1"/>
</dbReference>
<dbReference type="InterPro" id="IPR004130">
    <property type="entry name" value="Gpn"/>
</dbReference>
<dbReference type="PANTHER" id="PTHR42708">
    <property type="entry name" value="ATP/GTP-BINDING PROTEIN-RELATED"/>
    <property type="match status" value="1"/>
</dbReference>
<protein>
    <recommendedName>
        <fullName evidence="7">GTP-binding protein</fullName>
    </recommendedName>
</protein>
<reference evidence="5 6" key="1">
    <citation type="submission" date="2016-11" db="EMBL/GenBank/DDBJ databases">
        <authorList>
            <person name="Jaros S."/>
            <person name="Januszkiewicz K."/>
            <person name="Wedrychowicz H."/>
        </authorList>
    </citation>
    <scope>NUCLEOTIDE SEQUENCE [LARGE SCALE GENOMIC DNA]</scope>
    <source>
        <strain evidence="5 6">DSM 19557</strain>
    </source>
</reference>
<dbReference type="AlphaFoldDB" id="A0A1M6SPF9"/>
<keyword evidence="2" id="KW-0547">Nucleotide-binding</keyword>
<dbReference type="GO" id="GO:0016787">
    <property type="term" value="F:hydrolase activity"/>
    <property type="evidence" value="ECO:0007669"/>
    <property type="project" value="UniProtKB-KW"/>
</dbReference>
<name>A0A1M6SPF9_9AQUI</name>
<keyword evidence="4" id="KW-0342">GTP-binding</keyword>
<dbReference type="Pfam" id="PF03029">
    <property type="entry name" value="ATP_bind_1"/>
    <property type="match status" value="1"/>
</dbReference>
<proteinExistence type="inferred from homology"/>
<keyword evidence="6" id="KW-1185">Reference proteome</keyword>
<dbReference type="SUPFAM" id="SSF52540">
    <property type="entry name" value="P-loop containing nucleoside triphosphate hydrolases"/>
    <property type="match status" value="1"/>
</dbReference>
<dbReference type="CDD" id="cd00882">
    <property type="entry name" value="Ras_like_GTPase"/>
    <property type="match status" value="1"/>
</dbReference>
<gene>
    <name evidence="5" type="ORF">SAMN05444391_1109</name>
</gene>
<evidence type="ECO:0000256" key="4">
    <source>
        <dbReference type="ARBA" id="ARBA00023134"/>
    </source>
</evidence>
<evidence type="ECO:0000256" key="3">
    <source>
        <dbReference type="ARBA" id="ARBA00022801"/>
    </source>
</evidence>
<keyword evidence="3" id="KW-0378">Hydrolase</keyword>
<dbReference type="PANTHER" id="PTHR42708:SF1">
    <property type="entry name" value="GLIDING MOTILITY PROTEIN MGLA"/>
    <property type="match status" value="1"/>
</dbReference>
<comment type="similarity">
    <text evidence="1">Belongs to the GPN-loop GTPase family.</text>
</comment>
<sequence length="188" mass="20820">MRTIKKIKIVVAGPFAAGKTQFINTISEIKTVKTERRTQAVGEKGVKEYTTVAMDFGKIRIDDEHELYLFGTPGQSRFDFMWEILGEGALGIIVLVDSTDPSTFHEARRIINFFQSRFPVPMVIGANKQDLPNAWSPEDVAASLDIDPDEDIPVVPVSAIDKESVKKVLLTLLELIKRDLTSQGNSAG</sequence>